<protein>
    <submittedName>
        <fullName evidence="1">Uncharacterized protein</fullName>
    </submittedName>
</protein>
<sequence length="180" mass="20562">MPSKNKSRRIVEGAVYHFLSAKDCTDLGIATDVTKGARRHMVLVLGRKLGRPNCWRVMTITSKHGDIYTQGDEYDNFIPFAPIRNIGKRYLMQLQLIQEAPGVFQWFRKGSYLRIDQEYYVHADELEEVVSPDSGVHWRLPKKGTGSIAQLRACLGKRERPTAGQMVQMDELRKIEGLVV</sequence>
<reference evidence="1" key="1">
    <citation type="journal article" date="2020" name="Stud. Mycol.">
        <title>101 Dothideomycetes genomes: a test case for predicting lifestyles and emergence of pathogens.</title>
        <authorList>
            <person name="Haridas S."/>
            <person name="Albert R."/>
            <person name="Binder M."/>
            <person name="Bloem J."/>
            <person name="Labutti K."/>
            <person name="Salamov A."/>
            <person name="Andreopoulos B."/>
            <person name="Baker S."/>
            <person name="Barry K."/>
            <person name="Bills G."/>
            <person name="Bluhm B."/>
            <person name="Cannon C."/>
            <person name="Castanera R."/>
            <person name="Culley D."/>
            <person name="Daum C."/>
            <person name="Ezra D."/>
            <person name="Gonzalez J."/>
            <person name="Henrissat B."/>
            <person name="Kuo A."/>
            <person name="Liang C."/>
            <person name="Lipzen A."/>
            <person name="Lutzoni F."/>
            <person name="Magnuson J."/>
            <person name="Mondo S."/>
            <person name="Nolan M."/>
            <person name="Ohm R."/>
            <person name="Pangilinan J."/>
            <person name="Park H.-J."/>
            <person name="Ramirez L."/>
            <person name="Alfaro M."/>
            <person name="Sun H."/>
            <person name="Tritt A."/>
            <person name="Yoshinaga Y."/>
            <person name="Zwiers L.-H."/>
            <person name="Turgeon B."/>
            <person name="Goodwin S."/>
            <person name="Spatafora J."/>
            <person name="Crous P."/>
            <person name="Grigoriev I."/>
        </authorList>
    </citation>
    <scope>NUCLEOTIDE SEQUENCE</scope>
    <source>
        <strain evidence="1">CBS 122367</strain>
    </source>
</reference>
<organism evidence="1 2">
    <name type="scientific">Lentithecium fluviatile CBS 122367</name>
    <dbReference type="NCBI Taxonomy" id="1168545"/>
    <lineage>
        <taxon>Eukaryota</taxon>
        <taxon>Fungi</taxon>
        <taxon>Dikarya</taxon>
        <taxon>Ascomycota</taxon>
        <taxon>Pezizomycotina</taxon>
        <taxon>Dothideomycetes</taxon>
        <taxon>Pleosporomycetidae</taxon>
        <taxon>Pleosporales</taxon>
        <taxon>Massarineae</taxon>
        <taxon>Lentitheciaceae</taxon>
        <taxon>Lentithecium</taxon>
    </lineage>
</organism>
<proteinExistence type="predicted"/>
<keyword evidence="2" id="KW-1185">Reference proteome</keyword>
<evidence type="ECO:0000313" key="2">
    <source>
        <dbReference type="Proteomes" id="UP000799291"/>
    </source>
</evidence>
<dbReference type="OrthoDB" id="3791338at2759"/>
<name>A0A6G1IXZ2_9PLEO</name>
<gene>
    <name evidence="1" type="ORF">K458DRAFT_432762</name>
</gene>
<dbReference type="EMBL" id="MU005586">
    <property type="protein sequence ID" value="KAF2682810.1"/>
    <property type="molecule type" value="Genomic_DNA"/>
</dbReference>
<accession>A0A6G1IXZ2</accession>
<dbReference type="Proteomes" id="UP000799291">
    <property type="component" value="Unassembled WGS sequence"/>
</dbReference>
<dbReference type="AlphaFoldDB" id="A0A6G1IXZ2"/>
<evidence type="ECO:0000313" key="1">
    <source>
        <dbReference type="EMBL" id="KAF2682810.1"/>
    </source>
</evidence>